<proteinExistence type="inferred from homology"/>
<dbReference type="PANTHER" id="PTHR22925:SF3">
    <property type="entry name" value="GLYCOSYL HYDROLASE FAMILY PROTEIN 43"/>
    <property type="match status" value="1"/>
</dbReference>
<keyword evidence="3 4" id="KW-0326">Glycosidase</keyword>
<evidence type="ECO:0000256" key="3">
    <source>
        <dbReference type="ARBA" id="ARBA00023295"/>
    </source>
</evidence>
<protein>
    <submittedName>
        <fullName evidence="6">Family 43 glycosylhydrolase</fullName>
    </submittedName>
</protein>
<organism evidence="6 7">
    <name type="scientific">Hallella faecis</name>
    <dbReference type="NCBI Taxonomy" id="2841596"/>
    <lineage>
        <taxon>Bacteria</taxon>
        <taxon>Pseudomonadati</taxon>
        <taxon>Bacteroidota</taxon>
        <taxon>Bacteroidia</taxon>
        <taxon>Bacteroidales</taxon>
        <taxon>Prevotellaceae</taxon>
        <taxon>Hallella</taxon>
    </lineage>
</organism>
<dbReference type="PANTHER" id="PTHR22925">
    <property type="entry name" value="GLYCOSYL HYDROLASE 43 FAMILY MEMBER"/>
    <property type="match status" value="1"/>
</dbReference>
<name>A0ABV1FM33_9BACT</name>
<reference evidence="6 7" key="1">
    <citation type="submission" date="2024-04" db="EMBL/GenBank/DDBJ databases">
        <title>Human intestinal bacterial collection.</title>
        <authorList>
            <person name="Pauvert C."/>
            <person name="Hitch T.C.A."/>
            <person name="Clavel T."/>
        </authorList>
    </citation>
    <scope>NUCLEOTIDE SEQUENCE [LARGE SCALE GENOMIC DNA]</scope>
    <source>
        <strain evidence="6 7">CLA-AA-H145</strain>
    </source>
</reference>
<dbReference type="RefSeq" id="WP_215759080.1">
    <property type="nucleotide sequence ID" value="NZ_JAHKBE010000006.1"/>
</dbReference>
<evidence type="ECO:0000313" key="6">
    <source>
        <dbReference type="EMBL" id="MEQ2485466.1"/>
    </source>
</evidence>
<dbReference type="Pfam" id="PF04616">
    <property type="entry name" value="Glyco_hydro_43"/>
    <property type="match status" value="1"/>
</dbReference>
<dbReference type="Gene3D" id="2.115.10.20">
    <property type="entry name" value="Glycosyl hydrolase domain, family 43"/>
    <property type="match status" value="1"/>
</dbReference>
<gene>
    <name evidence="6" type="ORF">AAAT34_00165</name>
</gene>
<evidence type="ECO:0000256" key="4">
    <source>
        <dbReference type="RuleBase" id="RU361187"/>
    </source>
</evidence>
<dbReference type="CDD" id="cd18822">
    <property type="entry name" value="GH43_CtGH43-like"/>
    <property type="match status" value="1"/>
</dbReference>
<evidence type="ECO:0000313" key="7">
    <source>
        <dbReference type="Proteomes" id="UP001487296"/>
    </source>
</evidence>
<dbReference type="InterPro" id="IPR023296">
    <property type="entry name" value="Glyco_hydro_beta-prop_sf"/>
</dbReference>
<comment type="caution">
    <text evidence="6">The sequence shown here is derived from an EMBL/GenBank/DDBJ whole genome shotgun (WGS) entry which is preliminary data.</text>
</comment>
<dbReference type="SUPFAM" id="SSF75005">
    <property type="entry name" value="Arabinanase/levansucrase/invertase"/>
    <property type="match status" value="1"/>
</dbReference>
<dbReference type="Proteomes" id="UP001487296">
    <property type="component" value="Unassembled WGS sequence"/>
</dbReference>
<feature type="signal peptide" evidence="5">
    <location>
        <begin position="1"/>
        <end position="21"/>
    </location>
</feature>
<dbReference type="InterPro" id="IPR006710">
    <property type="entry name" value="Glyco_hydro_43"/>
</dbReference>
<evidence type="ECO:0000256" key="5">
    <source>
        <dbReference type="SAM" id="SignalP"/>
    </source>
</evidence>
<keyword evidence="2 4" id="KW-0378">Hydrolase</keyword>
<feature type="chain" id="PRO_5046121244" evidence="5">
    <location>
        <begin position="22"/>
        <end position="323"/>
    </location>
</feature>
<dbReference type="EMBL" id="JBBNFP010000001">
    <property type="protein sequence ID" value="MEQ2485466.1"/>
    <property type="molecule type" value="Genomic_DNA"/>
</dbReference>
<comment type="similarity">
    <text evidence="1 4">Belongs to the glycosyl hydrolase 43 family.</text>
</comment>
<evidence type="ECO:0000256" key="1">
    <source>
        <dbReference type="ARBA" id="ARBA00009865"/>
    </source>
</evidence>
<sequence length="323" mass="36770">MMKQRLILIMAFFACAMTMMADGWTTITNGQLWYDTDGNVVQAHAPGFLKEGNTWYMVGEDRANSWNPDVNLYASEDLQHWRFMGKIIENGVTTPELGKTRFIERAKILHNKKTGKYVVWCHWEGDNYAASEAACFVADQITGPYRLQWSGRPLGVKSRDCNVFVDNDGTAYFISTTTENTDLGLFRLSSDYLSVKKHSRLMEGQRREAPVIVRVDGLYYMLSSACTGWAPNQCKLSVTKNLRKGWTPLENIGDNRAFGTQAAAILKVEGTKQTTYLYVGDRWMDPDLPRTKTIIFPVSFKDGQCVFEYRDSFKINFETGEVQ</sequence>
<evidence type="ECO:0000256" key="2">
    <source>
        <dbReference type="ARBA" id="ARBA00022801"/>
    </source>
</evidence>
<keyword evidence="7" id="KW-1185">Reference proteome</keyword>
<accession>A0ABV1FM33</accession>
<keyword evidence="5" id="KW-0732">Signal</keyword>